<proteinExistence type="predicted"/>
<dbReference type="Proteomes" id="UP000805193">
    <property type="component" value="Unassembled WGS sequence"/>
</dbReference>
<reference evidence="1 2" key="1">
    <citation type="journal article" date="2020" name="Cell">
        <title>Large-Scale Comparative Analyses of Tick Genomes Elucidate Their Genetic Diversity and Vector Capacities.</title>
        <authorList>
            <consortium name="Tick Genome and Microbiome Consortium (TIGMIC)"/>
            <person name="Jia N."/>
            <person name="Wang J."/>
            <person name="Shi W."/>
            <person name="Du L."/>
            <person name="Sun Y."/>
            <person name="Zhan W."/>
            <person name="Jiang J.F."/>
            <person name="Wang Q."/>
            <person name="Zhang B."/>
            <person name="Ji P."/>
            <person name="Bell-Sakyi L."/>
            <person name="Cui X.M."/>
            <person name="Yuan T.T."/>
            <person name="Jiang B.G."/>
            <person name="Yang W.F."/>
            <person name="Lam T.T."/>
            <person name="Chang Q.C."/>
            <person name="Ding S.J."/>
            <person name="Wang X.J."/>
            <person name="Zhu J.G."/>
            <person name="Ruan X.D."/>
            <person name="Zhao L."/>
            <person name="Wei J.T."/>
            <person name="Ye R.Z."/>
            <person name="Que T.C."/>
            <person name="Du C.H."/>
            <person name="Zhou Y.H."/>
            <person name="Cheng J.X."/>
            <person name="Dai P.F."/>
            <person name="Guo W.B."/>
            <person name="Han X.H."/>
            <person name="Huang E.J."/>
            <person name="Li L.F."/>
            <person name="Wei W."/>
            <person name="Gao Y.C."/>
            <person name="Liu J.Z."/>
            <person name="Shao H.Z."/>
            <person name="Wang X."/>
            <person name="Wang C.C."/>
            <person name="Yang T.C."/>
            <person name="Huo Q.B."/>
            <person name="Li W."/>
            <person name="Chen H.Y."/>
            <person name="Chen S.E."/>
            <person name="Zhou L.G."/>
            <person name="Ni X.B."/>
            <person name="Tian J.H."/>
            <person name="Sheng Y."/>
            <person name="Liu T."/>
            <person name="Pan Y.S."/>
            <person name="Xia L.Y."/>
            <person name="Li J."/>
            <person name="Zhao F."/>
            <person name="Cao W.C."/>
        </authorList>
    </citation>
    <scope>NUCLEOTIDE SEQUENCE [LARGE SCALE GENOMIC DNA]</scope>
    <source>
        <strain evidence="1">Iper-2018</strain>
    </source>
</reference>
<sequence>MTPSKGYVHGSFGKRSRFTKLRGTAGGRRSTAPDAATSATSPKPSRPSRSPESFSSPPRPESGSASTEADELTTFERKITLLDRPADLPKPTDDVHDAALNGYRFMDVSAVKTLVSALLCPNCQGNELDLKESGVGASLQFVVVCRACGDIVTTPQSATVGETRQSELAARLCVVGKDCGISFTKLKNLFGGMNAPSPMHLKTYQNTCREGARSVHGSSARRDAGGSDRSERSSDVRGWRRPCKQRR</sequence>
<gene>
    <name evidence="1" type="ORF">HPB47_006070</name>
</gene>
<dbReference type="EMBL" id="JABSTQ010010911">
    <property type="protein sequence ID" value="KAG0416843.1"/>
    <property type="molecule type" value="Genomic_DNA"/>
</dbReference>
<name>A0AC60PBU5_IXOPE</name>
<comment type="caution">
    <text evidence="1">The sequence shown here is derived from an EMBL/GenBank/DDBJ whole genome shotgun (WGS) entry which is preliminary data.</text>
</comment>
<evidence type="ECO:0000313" key="1">
    <source>
        <dbReference type="EMBL" id="KAG0416843.1"/>
    </source>
</evidence>
<evidence type="ECO:0000313" key="2">
    <source>
        <dbReference type="Proteomes" id="UP000805193"/>
    </source>
</evidence>
<accession>A0AC60PBU5</accession>
<organism evidence="1 2">
    <name type="scientific">Ixodes persulcatus</name>
    <name type="common">Taiga tick</name>
    <dbReference type="NCBI Taxonomy" id="34615"/>
    <lineage>
        <taxon>Eukaryota</taxon>
        <taxon>Metazoa</taxon>
        <taxon>Ecdysozoa</taxon>
        <taxon>Arthropoda</taxon>
        <taxon>Chelicerata</taxon>
        <taxon>Arachnida</taxon>
        <taxon>Acari</taxon>
        <taxon>Parasitiformes</taxon>
        <taxon>Ixodida</taxon>
        <taxon>Ixodoidea</taxon>
        <taxon>Ixodidae</taxon>
        <taxon>Ixodinae</taxon>
        <taxon>Ixodes</taxon>
    </lineage>
</organism>
<protein>
    <submittedName>
        <fullName evidence="1">Uncharacterized protein</fullName>
    </submittedName>
</protein>
<keyword evidence="2" id="KW-1185">Reference proteome</keyword>